<dbReference type="SUPFAM" id="SSF53474">
    <property type="entry name" value="alpha/beta-Hydrolases"/>
    <property type="match status" value="1"/>
</dbReference>
<dbReference type="InterPro" id="IPR019826">
    <property type="entry name" value="Carboxylesterase_B_AS"/>
</dbReference>
<evidence type="ECO:0000256" key="2">
    <source>
        <dbReference type="ARBA" id="ARBA00022801"/>
    </source>
</evidence>
<dbReference type="InterPro" id="IPR029058">
    <property type="entry name" value="AB_hydrolase_fold"/>
</dbReference>
<proteinExistence type="inferred from homology"/>
<reference evidence="6 7" key="1">
    <citation type="journal article" date="2018" name="Front. Microbiol.">
        <title>Genome-Wide Analysis of Corynespora cassiicola Leaf Fall Disease Putative Effectors.</title>
        <authorList>
            <person name="Lopez D."/>
            <person name="Ribeiro S."/>
            <person name="Label P."/>
            <person name="Fumanal B."/>
            <person name="Venisse J.S."/>
            <person name="Kohler A."/>
            <person name="de Oliveira R.R."/>
            <person name="Labutti K."/>
            <person name="Lipzen A."/>
            <person name="Lail K."/>
            <person name="Bauer D."/>
            <person name="Ohm R.A."/>
            <person name="Barry K.W."/>
            <person name="Spatafora J."/>
            <person name="Grigoriev I.V."/>
            <person name="Martin F.M."/>
            <person name="Pujade-Renaud V."/>
        </authorList>
    </citation>
    <scope>NUCLEOTIDE SEQUENCE [LARGE SCALE GENOMIC DNA]</scope>
    <source>
        <strain evidence="6 7">Philippines</strain>
    </source>
</reference>
<dbReference type="STRING" id="1448308.A0A2T2P7I6"/>
<accession>A0A2T2P7I6</accession>
<dbReference type="Gene3D" id="3.40.50.1820">
    <property type="entry name" value="alpha/beta hydrolase"/>
    <property type="match status" value="1"/>
</dbReference>
<evidence type="ECO:0000256" key="3">
    <source>
        <dbReference type="RuleBase" id="RU361235"/>
    </source>
</evidence>
<dbReference type="AlphaFoldDB" id="A0A2T2P7I6"/>
<dbReference type="GO" id="GO:0016787">
    <property type="term" value="F:hydrolase activity"/>
    <property type="evidence" value="ECO:0007669"/>
    <property type="project" value="UniProtKB-KW"/>
</dbReference>
<dbReference type="InterPro" id="IPR050309">
    <property type="entry name" value="Type-B_Carboxylest/Lipase"/>
</dbReference>
<dbReference type="Proteomes" id="UP000240883">
    <property type="component" value="Unassembled WGS sequence"/>
</dbReference>
<evidence type="ECO:0000313" key="7">
    <source>
        <dbReference type="Proteomes" id="UP000240883"/>
    </source>
</evidence>
<gene>
    <name evidence="6" type="ORF">BS50DRAFT_184757</name>
</gene>
<dbReference type="InterPro" id="IPR002018">
    <property type="entry name" value="CarbesteraseB"/>
</dbReference>
<feature type="chain" id="PRO_5015413342" description="Carboxylic ester hydrolase" evidence="4">
    <location>
        <begin position="41"/>
        <end position="653"/>
    </location>
</feature>
<feature type="domain" description="Carboxylesterase type B" evidence="5">
    <location>
        <begin position="105"/>
        <end position="624"/>
    </location>
</feature>
<dbReference type="PROSITE" id="PS00122">
    <property type="entry name" value="CARBOXYLESTERASE_B_1"/>
    <property type="match status" value="1"/>
</dbReference>
<dbReference type="OrthoDB" id="408631at2759"/>
<feature type="signal peptide" evidence="4">
    <location>
        <begin position="1"/>
        <end position="40"/>
    </location>
</feature>
<dbReference type="EMBL" id="KZ678129">
    <property type="protein sequence ID" value="PSN73298.1"/>
    <property type="molecule type" value="Genomic_DNA"/>
</dbReference>
<evidence type="ECO:0000259" key="5">
    <source>
        <dbReference type="Pfam" id="PF00135"/>
    </source>
</evidence>
<evidence type="ECO:0000256" key="1">
    <source>
        <dbReference type="ARBA" id="ARBA00005964"/>
    </source>
</evidence>
<comment type="similarity">
    <text evidence="1 3">Belongs to the type-B carboxylesterase/lipase family.</text>
</comment>
<protein>
    <recommendedName>
        <fullName evidence="3">Carboxylic ester hydrolase</fullName>
        <ecNumber evidence="3">3.1.1.-</ecNumber>
    </recommendedName>
</protein>
<keyword evidence="7" id="KW-1185">Reference proteome</keyword>
<organism evidence="6 7">
    <name type="scientific">Corynespora cassiicola Philippines</name>
    <dbReference type="NCBI Taxonomy" id="1448308"/>
    <lineage>
        <taxon>Eukaryota</taxon>
        <taxon>Fungi</taxon>
        <taxon>Dikarya</taxon>
        <taxon>Ascomycota</taxon>
        <taxon>Pezizomycotina</taxon>
        <taxon>Dothideomycetes</taxon>
        <taxon>Pleosporomycetidae</taxon>
        <taxon>Pleosporales</taxon>
        <taxon>Corynesporascaceae</taxon>
        <taxon>Corynespora</taxon>
    </lineage>
</organism>
<evidence type="ECO:0000256" key="4">
    <source>
        <dbReference type="SAM" id="SignalP"/>
    </source>
</evidence>
<name>A0A2T2P7I6_CORCC</name>
<dbReference type="PANTHER" id="PTHR11559">
    <property type="entry name" value="CARBOXYLESTERASE"/>
    <property type="match status" value="1"/>
</dbReference>
<keyword evidence="2 3" id="KW-0378">Hydrolase</keyword>
<evidence type="ECO:0000313" key="6">
    <source>
        <dbReference type="EMBL" id="PSN73298.1"/>
    </source>
</evidence>
<keyword evidence="4" id="KW-0732">Signal</keyword>
<dbReference type="EC" id="3.1.1.-" evidence="3"/>
<sequence length="653" mass="71518">MTRCSILTCYCHRFGTYCLSHLLLSLPLAVFSAYCNPLLAYNCLHYTTEGPAACAVSGMNYISTAQCQDNLFIQSIGQAPSRTSWSFNKMRSLSLIPLIALVSASPVVNITNGLIIGNTSNAVDSFYGIPYAEPPIGNLRLRRPQPLSKPLGTFNATVLPRACPQKTLAGDLPILEDFPEVVQAVYSAYLIPLPDVGEDCLTLNVQRPADITADAKLPVLFWIFGGAFESGSTFLSDYGQFIGRANELGEPVIIVAANYRHNTFGFLGGKELKAEGNTNLGLRDQRLALEWVQENIAAFGGDPGRVTIWGQSAGASSVYDHLSINGGNYTSERTGKPLFHAGIMDSGTSFPANPIDSPTAQAQYDFIVSAVSCETTSKFNSSVDCLRSVPYEDLVNATEKISYLYGPEGFHLNYVPRPDDSDVFYTSSNFEPGNPIADVPLIVGFQEDEATVFVATADQVTNDAALVSMLQEQFHDVPRSKLERFVSYYHGDEETGAPFRTNASEEAYPNSKINSAVVSDIFFIFRARGFLASVTELSSHSTYKSPVWAYQASYNHGFPRIGSFHGSSVYLLIFGSFVGTGDFDVPFNNTVGRYSRFAREGIPSSPVGGLQWPKYGEKRELLLFEADGETIISNTFRGESYRYFQKIKGSLNF</sequence>
<dbReference type="Pfam" id="PF00135">
    <property type="entry name" value="COesterase"/>
    <property type="match status" value="1"/>
</dbReference>